<comment type="subcellular location">
    <subcellularLocation>
        <location evidence="1">Cell membrane</location>
        <topology evidence="1">Multi-pass membrane protein</topology>
    </subcellularLocation>
</comment>
<name>A0A523UU03_UNCT6</name>
<evidence type="ECO:0000256" key="7">
    <source>
        <dbReference type="SAM" id="Phobius"/>
    </source>
</evidence>
<dbReference type="PANTHER" id="PTHR43299">
    <property type="entry name" value="UPF0718 PROTEIN YRAQ"/>
    <property type="match status" value="1"/>
</dbReference>
<evidence type="ECO:0000256" key="2">
    <source>
        <dbReference type="ARBA" id="ARBA00006386"/>
    </source>
</evidence>
<comment type="similarity">
    <text evidence="2">Belongs to the UPF0718 family.</text>
</comment>
<evidence type="ECO:0000256" key="6">
    <source>
        <dbReference type="ARBA" id="ARBA00023136"/>
    </source>
</evidence>
<keyword evidence="6 7" id="KW-0472">Membrane</keyword>
<comment type="caution">
    <text evidence="8">The sequence shown here is derived from an EMBL/GenBank/DDBJ whole genome shotgun (WGS) entry which is preliminary data.</text>
</comment>
<dbReference type="Proteomes" id="UP000315525">
    <property type="component" value="Unassembled WGS sequence"/>
</dbReference>
<proteinExistence type="inferred from homology"/>
<sequence length="396" mass="43099">MREYWKFILIVLVFLAAYLMPLASSRFHSAIYEALVMVQEYAREHVLFCLVPAFFIAGAIAVFVSQAAVIKYFGAKAKKWLSYSVASVSGAILAVCSCTVLPLFAGIYKRGAGIGPATAFLYSGPAINVLAIILTARVLGWQLGLARAVGAVFFAVVIGLLMALIFRKEDRERSATGFDQDEETRQSPIQSLIYFLTLVLILIFAAWARPKEPAGLWWGVYRIHWYLVAALLVALGFELVRWFRKAELRQWVDSTWGFSKQILPLLFAGVLVAGFLMGMPGSDRGIIPSRYITTLVGGNSLLSNFTASVIGALMYFATLTEVPILQGLLGSGMGYGPALALLLAGPALSLPNMFVIRSVLGSKKTLVYILLVVIMATITGLIFGSMMEGGAKIWPG</sequence>
<dbReference type="PANTHER" id="PTHR43299:SF1">
    <property type="entry name" value="UPF0718 PROTEIN YRAQ"/>
    <property type="match status" value="1"/>
</dbReference>
<dbReference type="Pfam" id="PF03773">
    <property type="entry name" value="ArsP_1"/>
    <property type="match status" value="1"/>
</dbReference>
<protein>
    <submittedName>
        <fullName evidence="8">Permease</fullName>
    </submittedName>
</protein>
<dbReference type="InterPro" id="IPR005524">
    <property type="entry name" value="DUF318"/>
</dbReference>
<evidence type="ECO:0000313" key="9">
    <source>
        <dbReference type="Proteomes" id="UP000315525"/>
    </source>
</evidence>
<keyword evidence="5 7" id="KW-1133">Transmembrane helix</keyword>
<feature type="transmembrane region" description="Helical" evidence="7">
    <location>
        <begin position="220"/>
        <end position="242"/>
    </location>
</feature>
<feature type="transmembrane region" description="Helical" evidence="7">
    <location>
        <begin position="187"/>
        <end position="208"/>
    </location>
</feature>
<dbReference type="EMBL" id="SOJN01000070">
    <property type="protein sequence ID" value="TET46012.1"/>
    <property type="molecule type" value="Genomic_DNA"/>
</dbReference>
<organism evidence="8 9">
    <name type="scientific">candidate division TA06 bacterium</name>
    <dbReference type="NCBI Taxonomy" id="2250710"/>
    <lineage>
        <taxon>Bacteria</taxon>
        <taxon>Bacteria division TA06</taxon>
    </lineage>
</organism>
<reference evidence="8 9" key="1">
    <citation type="submission" date="2019-03" db="EMBL/GenBank/DDBJ databases">
        <title>Metabolic potential of uncultured bacteria and archaea associated with petroleum seepage in deep-sea sediments.</title>
        <authorList>
            <person name="Dong X."/>
            <person name="Hubert C."/>
        </authorList>
    </citation>
    <scope>NUCLEOTIDE SEQUENCE [LARGE SCALE GENOMIC DNA]</scope>
    <source>
        <strain evidence="8">E44_bin18</strain>
    </source>
</reference>
<keyword evidence="3" id="KW-1003">Cell membrane</keyword>
<feature type="transmembrane region" description="Helical" evidence="7">
    <location>
        <begin position="262"/>
        <end position="279"/>
    </location>
</feature>
<feature type="transmembrane region" description="Helical" evidence="7">
    <location>
        <begin position="366"/>
        <end position="387"/>
    </location>
</feature>
<feature type="transmembrane region" description="Helical" evidence="7">
    <location>
        <begin position="81"/>
        <end position="108"/>
    </location>
</feature>
<feature type="transmembrane region" description="Helical" evidence="7">
    <location>
        <begin position="148"/>
        <end position="167"/>
    </location>
</feature>
<feature type="transmembrane region" description="Helical" evidence="7">
    <location>
        <begin position="291"/>
        <end position="315"/>
    </location>
</feature>
<evidence type="ECO:0000256" key="1">
    <source>
        <dbReference type="ARBA" id="ARBA00004651"/>
    </source>
</evidence>
<dbReference type="GO" id="GO:0005886">
    <property type="term" value="C:plasma membrane"/>
    <property type="evidence" value="ECO:0007669"/>
    <property type="project" value="UniProtKB-SubCell"/>
</dbReference>
<evidence type="ECO:0000313" key="8">
    <source>
        <dbReference type="EMBL" id="TET46012.1"/>
    </source>
</evidence>
<evidence type="ECO:0000256" key="4">
    <source>
        <dbReference type="ARBA" id="ARBA00022692"/>
    </source>
</evidence>
<feature type="transmembrane region" description="Helical" evidence="7">
    <location>
        <begin position="335"/>
        <end position="354"/>
    </location>
</feature>
<gene>
    <name evidence="8" type="ORF">E3J62_05600</name>
</gene>
<feature type="transmembrane region" description="Helical" evidence="7">
    <location>
        <begin position="114"/>
        <end position="136"/>
    </location>
</feature>
<keyword evidence="4 7" id="KW-0812">Transmembrane</keyword>
<feature type="transmembrane region" description="Helical" evidence="7">
    <location>
        <begin position="45"/>
        <end position="69"/>
    </location>
</feature>
<accession>A0A523UU03</accession>
<evidence type="ECO:0000256" key="5">
    <source>
        <dbReference type="ARBA" id="ARBA00022989"/>
    </source>
</evidence>
<dbReference type="AlphaFoldDB" id="A0A523UU03"/>
<evidence type="ECO:0000256" key="3">
    <source>
        <dbReference type="ARBA" id="ARBA00022475"/>
    </source>
</evidence>